<evidence type="ECO:0000313" key="1">
    <source>
        <dbReference type="EMBL" id="CDH44867.1"/>
    </source>
</evidence>
<reference evidence="1 2" key="1">
    <citation type="journal article" date="2014" name="ISME J.">
        <title>Candidatus Competibacter-lineage genomes retrieved from metagenomes reveal functional metabolic diversity.</title>
        <authorList>
            <person name="McIlroy S.J."/>
            <person name="Albertsen M."/>
            <person name="Andresen E.K."/>
            <person name="Saunders A.M."/>
            <person name="Kristiansen R."/>
            <person name="Stokholm-Bjerregaard M."/>
            <person name="Nielsen K.L."/>
            <person name="Nielsen P.H."/>
        </authorList>
    </citation>
    <scope>NUCLEOTIDE SEQUENCE [LARGE SCALE GENOMIC DNA]</scope>
    <source>
        <strain evidence="1 2">Run_B_J11</strain>
    </source>
</reference>
<dbReference type="EMBL" id="CBTK010000107">
    <property type="protein sequence ID" value="CDH44867.1"/>
    <property type="molecule type" value="Genomic_DNA"/>
</dbReference>
<sequence>MVVRRLDNVQQAMIRPLIERFIAPGTRGLSGKEAAFLPLPPLRTVLESFPSYGSSLI</sequence>
<accession>A0A7U7J446</accession>
<dbReference type="Proteomes" id="UP000019184">
    <property type="component" value="Unassembled WGS sequence"/>
</dbReference>
<name>A0A7U7J446_9GAMM</name>
<evidence type="ECO:0000313" key="2">
    <source>
        <dbReference type="Proteomes" id="UP000019184"/>
    </source>
</evidence>
<protein>
    <submittedName>
        <fullName evidence="1">Uncharacterized protein</fullName>
    </submittedName>
</protein>
<comment type="caution">
    <text evidence="1">The sequence shown here is derived from an EMBL/GenBank/DDBJ whole genome shotgun (WGS) entry which is preliminary data.</text>
</comment>
<keyword evidence="2" id="KW-1185">Reference proteome</keyword>
<gene>
    <name evidence="1" type="ORF">BN874_1950004</name>
</gene>
<dbReference type="AlphaFoldDB" id="A0A7U7J446"/>
<organism evidence="1 2">
    <name type="scientific">Candidatus Contendobacter odensis Run_B_J11</name>
    <dbReference type="NCBI Taxonomy" id="1400861"/>
    <lineage>
        <taxon>Bacteria</taxon>
        <taxon>Pseudomonadati</taxon>
        <taxon>Pseudomonadota</taxon>
        <taxon>Gammaproteobacteria</taxon>
        <taxon>Candidatus Competibacteraceae</taxon>
        <taxon>Candidatus Contendibacter</taxon>
    </lineage>
</organism>
<proteinExistence type="predicted"/>